<evidence type="ECO:0008006" key="4">
    <source>
        <dbReference type="Google" id="ProtNLM"/>
    </source>
</evidence>
<dbReference type="AlphaFoldDB" id="A0A1I5ARR8"/>
<reference evidence="3" key="1">
    <citation type="submission" date="2016-10" db="EMBL/GenBank/DDBJ databases">
        <authorList>
            <person name="Varghese N."/>
            <person name="Submissions S."/>
        </authorList>
    </citation>
    <scope>NUCLEOTIDE SEQUENCE [LARGE SCALE GENOMIC DNA]</scope>
    <source>
        <strain evidence="3">DSM 15282</strain>
    </source>
</reference>
<name>A0A1I5ARR8_9BACT</name>
<protein>
    <recommendedName>
        <fullName evidence="4">DUF4221 domain-containing protein</fullName>
    </recommendedName>
</protein>
<keyword evidence="3" id="KW-1185">Reference proteome</keyword>
<dbReference type="STRING" id="226506.SAMN04488519_101255"/>
<keyword evidence="1" id="KW-0732">Signal</keyword>
<sequence length="375" mass="42359">MKKLILFSGLLFLLFGCNSADKSESKSELQLNITNTIKNLPLPIGVGHFNHAFQSVEDQYLLFFDYKSFQVLIYSKEDGALIKTIQLEQEGPNGIGKYVAGFFAKSLDEIYLTAGTNTLFKVDGNGQILQKIQMDTGDLEKDGVSLFSNIFTIANDGIYFAAFPMVFEWTSLSPEELTKIPNLLKFDSLAGSFTPVSYFPEEFVGNNLNKAIFPLLSLGPDQEPVINLNFRNLYQVKNGEVQAHSAAHSEFPEEPTTSSMSNMFEDMNEIMKMINNVDIYTDLFYLPEQELLVRAAKFEDIPESTADATFLASQWGLVFLDTDYKKVGEITLEPNQYNGQYIFGTKEGIWISTDHPENPELSEDFMRFQLIEVKK</sequence>
<feature type="chain" id="PRO_5011624685" description="DUF4221 domain-containing protein" evidence="1">
    <location>
        <begin position="20"/>
        <end position="375"/>
    </location>
</feature>
<organism evidence="2 3">
    <name type="scientific">Algoriphagus ornithinivorans</name>
    <dbReference type="NCBI Taxonomy" id="226506"/>
    <lineage>
        <taxon>Bacteria</taxon>
        <taxon>Pseudomonadati</taxon>
        <taxon>Bacteroidota</taxon>
        <taxon>Cytophagia</taxon>
        <taxon>Cytophagales</taxon>
        <taxon>Cyclobacteriaceae</taxon>
        <taxon>Algoriphagus</taxon>
    </lineage>
</organism>
<dbReference type="Proteomes" id="UP000199564">
    <property type="component" value="Unassembled WGS sequence"/>
</dbReference>
<dbReference type="EMBL" id="FOVW01000001">
    <property type="protein sequence ID" value="SFN65135.1"/>
    <property type="molecule type" value="Genomic_DNA"/>
</dbReference>
<feature type="signal peptide" evidence="1">
    <location>
        <begin position="1"/>
        <end position="19"/>
    </location>
</feature>
<accession>A0A1I5ARR8</accession>
<dbReference type="RefSeq" id="WP_091649183.1">
    <property type="nucleotide sequence ID" value="NZ_FOVW01000001.1"/>
</dbReference>
<gene>
    <name evidence="2" type="ORF">SAMN04488519_101255</name>
</gene>
<dbReference type="PROSITE" id="PS51257">
    <property type="entry name" value="PROKAR_LIPOPROTEIN"/>
    <property type="match status" value="1"/>
</dbReference>
<evidence type="ECO:0000256" key="1">
    <source>
        <dbReference type="SAM" id="SignalP"/>
    </source>
</evidence>
<evidence type="ECO:0000313" key="2">
    <source>
        <dbReference type="EMBL" id="SFN65135.1"/>
    </source>
</evidence>
<evidence type="ECO:0000313" key="3">
    <source>
        <dbReference type="Proteomes" id="UP000199564"/>
    </source>
</evidence>
<dbReference type="InterPro" id="IPR025316">
    <property type="entry name" value="DUF4221"/>
</dbReference>
<proteinExistence type="predicted"/>
<dbReference type="Pfam" id="PF13970">
    <property type="entry name" value="DUF4221"/>
    <property type="match status" value="1"/>
</dbReference>